<feature type="region of interest" description="Disordered" evidence="1">
    <location>
        <begin position="69"/>
        <end position="179"/>
    </location>
</feature>
<accession>A0A402BLJ2</accession>
<dbReference type="AlphaFoldDB" id="A0A402BLJ2"/>
<gene>
    <name evidence="2" type="ORF">KDA_76980</name>
</gene>
<sequence>MSRATKVWTLAECMEILGLSGSMTPEQIREAFTRKVAQASNGQGGYTGDMDDLTKAKQLLLAEYERLDPGSSQAAYRQRSENARKQHIQSQASMDTIRARAQREEEEENRRRREREARQQVRAVQREQEKEQSQDEEEAHIAPLSGEEAQEQAEPEAINQKEQASAPPWPADEESGSSDQIQAALDLIAAQARQRAGELERREQAAIQAALVIEDQLAQVEASVQGALATIRAALDRIVS</sequence>
<dbReference type="EMBL" id="BIFT01000004">
    <property type="protein sequence ID" value="GCE32214.1"/>
    <property type="molecule type" value="Genomic_DNA"/>
</dbReference>
<evidence type="ECO:0000313" key="3">
    <source>
        <dbReference type="Proteomes" id="UP000287171"/>
    </source>
</evidence>
<comment type="caution">
    <text evidence="2">The sequence shown here is derived from an EMBL/GenBank/DDBJ whole genome shotgun (WGS) entry which is preliminary data.</text>
</comment>
<evidence type="ECO:0000313" key="2">
    <source>
        <dbReference type="EMBL" id="GCE32214.1"/>
    </source>
</evidence>
<protein>
    <submittedName>
        <fullName evidence="2">Uncharacterized protein</fullName>
    </submittedName>
</protein>
<dbReference type="Proteomes" id="UP000287171">
    <property type="component" value="Unassembled WGS sequence"/>
</dbReference>
<reference evidence="3" key="1">
    <citation type="submission" date="2018-12" db="EMBL/GenBank/DDBJ databases">
        <title>Tengunoibacter tsumagoiensis gen. nov., sp. nov., Dictyobacter kobayashii sp. nov., D. alpinus sp. nov., and D. joshuensis sp. nov. and description of Dictyobacteraceae fam. nov. within the order Ktedonobacterales isolated from Tengu-no-mugimeshi.</title>
        <authorList>
            <person name="Wang C.M."/>
            <person name="Zheng Y."/>
            <person name="Sakai Y."/>
            <person name="Toyoda A."/>
            <person name="Minakuchi Y."/>
            <person name="Abe K."/>
            <person name="Yokota A."/>
            <person name="Yabe S."/>
        </authorList>
    </citation>
    <scope>NUCLEOTIDE SEQUENCE [LARGE SCALE GENOMIC DNA]</scope>
    <source>
        <strain evidence="3">Uno16</strain>
    </source>
</reference>
<organism evidence="2 3">
    <name type="scientific">Dictyobacter alpinus</name>
    <dbReference type="NCBI Taxonomy" id="2014873"/>
    <lineage>
        <taxon>Bacteria</taxon>
        <taxon>Bacillati</taxon>
        <taxon>Chloroflexota</taxon>
        <taxon>Ktedonobacteria</taxon>
        <taxon>Ktedonobacterales</taxon>
        <taxon>Dictyobacteraceae</taxon>
        <taxon>Dictyobacter</taxon>
    </lineage>
</organism>
<name>A0A402BLJ2_9CHLR</name>
<proteinExistence type="predicted"/>
<feature type="compositionally biased region" description="Basic and acidic residues" evidence="1">
    <location>
        <begin position="97"/>
        <end position="133"/>
    </location>
</feature>
<keyword evidence="3" id="KW-1185">Reference proteome</keyword>
<evidence type="ECO:0000256" key="1">
    <source>
        <dbReference type="SAM" id="MobiDB-lite"/>
    </source>
</evidence>